<keyword evidence="4" id="KW-0862">Zinc</keyword>
<dbReference type="GO" id="GO:0000981">
    <property type="term" value="F:DNA-binding transcription factor activity, RNA polymerase II-specific"/>
    <property type="evidence" value="ECO:0007669"/>
    <property type="project" value="TreeGrafter"/>
</dbReference>
<name>A0A0C3AQP4_SERVB</name>
<keyword evidence="6" id="KW-1185">Reference proteome</keyword>
<evidence type="ECO:0000313" key="6">
    <source>
        <dbReference type="Proteomes" id="UP000054097"/>
    </source>
</evidence>
<dbReference type="OrthoDB" id="10064525at2759"/>
<evidence type="ECO:0000256" key="4">
    <source>
        <dbReference type="ARBA" id="ARBA00022833"/>
    </source>
</evidence>
<proteinExistence type="predicted"/>
<dbReference type="GO" id="GO:0008270">
    <property type="term" value="F:zinc ion binding"/>
    <property type="evidence" value="ECO:0007669"/>
    <property type="project" value="UniProtKB-KW"/>
</dbReference>
<dbReference type="GO" id="GO:0005634">
    <property type="term" value="C:nucleus"/>
    <property type="evidence" value="ECO:0007669"/>
    <property type="project" value="TreeGrafter"/>
</dbReference>
<dbReference type="HOGENOM" id="CLU_799653_0_0_1"/>
<gene>
    <name evidence="5" type="ORF">M408DRAFT_29474</name>
</gene>
<sequence length="399" mass="45499">MKRQGFPIDSFEEALVLAGKKAGDSYVLEESLLYFEDLKAHNPALFEIIDKDTKEISHLLDIISTDALEVVVYGVRKYACVQCGRTHDRKQRANDCRYFDLKLKPYLCHGTCGLDSCDKSYASKQLLNRHCKDDQVKKCVRCASRIFFEETLRPTGEQVDNAHVEQTSQYFERLKATDPTLFETLNKDIKDLSRIFDIITSDAPELDVDGVRKFGCVQCGKTLIYAKEAAVRTEAIYLRNKEQDISRASREEAPALTGEQVVNTRALEEASQYFEYLKANDPALCRVLDKDANELSQILDIITSDTPEVYVDGVRKFACVKCGKTYDRKLRANDCRYSDLNLKPYLCYGNCRVDSCNKSYASKELLNRHCEYGQVRRCSRCGGYQLKQNSARHRSSCQG</sequence>
<keyword evidence="1" id="KW-0479">Metal-binding</keyword>
<dbReference type="AlphaFoldDB" id="A0A0C3AQP4"/>
<protein>
    <recommendedName>
        <fullName evidence="7">C2H2-type domain-containing protein</fullName>
    </recommendedName>
</protein>
<reference evidence="6" key="2">
    <citation type="submission" date="2015-01" db="EMBL/GenBank/DDBJ databases">
        <title>Evolutionary Origins and Diversification of the Mycorrhizal Mutualists.</title>
        <authorList>
            <consortium name="DOE Joint Genome Institute"/>
            <consortium name="Mycorrhizal Genomics Consortium"/>
            <person name="Kohler A."/>
            <person name="Kuo A."/>
            <person name="Nagy L.G."/>
            <person name="Floudas D."/>
            <person name="Copeland A."/>
            <person name="Barry K.W."/>
            <person name="Cichocki N."/>
            <person name="Veneault-Fourrey C."/>
            <person name="LaButti K."/>
            <person name="Lindquist E.A."/>
            <person name="Lipzen A."/>
            <person name="Lundell T."/>
            <person name="Morin E."/>
            <person name="Murat C."/>
            <person name="Riley R."/>
            <person name="Ohm R."/>
            <person name="Sun H."/>
            <person name="Tunlid A."/>
            <person name="Henrissat B."/>
            <person name="Grigoriev I.V."/>
            <person name="Hibbett D.S."/>
            <person name="Martin F."/>
        </authorList>
    </citation>
    <scope>NUCLEOTIDE SEQUENCE [LARGE SCALE GENOMIC DNA]</scope>
    <source>
        <strain evidence="6">MAFF 305830</strain>
    </source>
</reference>
<dbReference type="EMBL" id="KN824379">
    <property type="protein sequence ID" value="KIM21571.1"/>
    <property type="molecule type" value="Genomic_DNA"/>
</dbReference>
<accession>A0A0C3AQP4</accession>
<dbReference type="Proteomes" id="UP000054097">
    <property type="component" value="Unassembled WGS sequence"/>
</dbReference>
<dbReference type="STRING" id="933852.A0A0C3AQP4"/>
<evidence type="ECO:0008006" key="7">
    <source>
        <dbReference type="Google" id="ProtNLM"/>
    </source>
</evidence>
<dbReference type="GO" id="GO:0000977">
    <property type="term" value="F:RNA polymerase II transcription regulatory region sequence-specific DNA binding"/>
    <property type="evidence" value="ECO:0007669"/>
    <property type="project" value="TreeGrafter"/>
</dbReference>
<evidence type="ECO:0000256" key="2">
    <source>
        <dbReference type="ARBA" id="ARBA00022737"/>
    </source>
</evidence>
<keyword evidence="2" id="KW-0677">Repeat</keyword>
<reference evidence="5 6" key="1">
    <citation type="submission" date="2014-04" db="EMBL/GenBank/DDBJ databases">
        <authorList>
            <consortium name="DOE Joint Genome Institute"/>
            <person name="Kuo A."/>
            <person name="Zuccaro A."/>
            <person name="Kohler A."/>
            <person name="Nagy L.G."/>
            <person name="Floudas D."/>
            <person name="Copeland A."/>
            <person name="Barry K.W."/>
            <person name="Cichocki N."/>
            <person name="Veneault-Fourrey C."/>
            <person name="LaButti K."/>
            <person name="Lindquist E.A."/>
            <person name="Lipzen A."/>
            <person name="Lundell T."/>
            <person name="Morin E."/>
            <person name="Murat C."/>
            <person name="Sun H."/>
            <person name="Tunlid A."/>
            <person name="Henrissat B."/>
            <person name="Grigoriev I.V."/>
            <person name="Hibbett D.S."/>
            <person name="Martin F."/>
            <person name="Nordberg H.P."/>
            <person name="Cantor M.N."/>
            <person name="Hua S.X."/>
        </authorList>
    </citation>
    <scope>NUCLEOTIDE SEQUENCE [LARGE SCALE GENOMIC DNA]</scope>
    <source>
        <strain evidence="5 6">MAFF 305830</strain>
    </source>
</reference>
<evidence type="ECO:0000256" key="1">
    <source>
        <dbReference type="ARBA" id="ARBA00022723"/>
    </source>
</evidence>
<keyword evidence="3" id="KW-0863">Zinc-finger</keyword>
<dbReference type="PANTHER" id="PTHR24409">
    <property type="entry name" value="ZINC FINGER PROTEIN 142"/>
    <property type="match status" value="1"/>
</dbReference>
<evidence type="ECO:0000256" key="3">
    <source>
        <dbReference type="ARBA" id="ARBA00022771"/>
    </source>
</evidence>
<organism evidence="5 6">
    <name type="scientific">Serendipita vermifera MAFF 305830</name>
    <dbReference type="NCBI Taxonomy" id="933852"/>
    <lineage>
        <taxon>Eukaryota</taxon>
        <taxon>Fungi</taxon>
        <taxon>Dikarya</taxon>
        <taxon>Basidiomycota</taxon>
        <taxon>Agaricomycotina</taxon>
        <taxon>Agaricomycetes</taxon>
        <taxon>Sebacinales</taxon>
        <taxon>Serendipitaceae</taxon>
        <taxon>Serendipita</taxon>
    </lineage>
</organism>
<evidence type="ECO:0000313" key="5">
    <source>
        <dbReference type="EMBL" id="KIM21571.1"/>
    </source>
</evidence>
<dbReference type="PANTHER" id="PTHR24409:SF295">
    <property type="entry name" value="AZ2-RELATED"/>
    <property type="match status" value="1"/>
</dbReference>